<gene>
    <name evidence="1" type="ORF">CU669_16900</name>
</gene>
<keyword evidence="2" id="KW-1185">Reference proteome</keyword>
<evidence type="ECO:0000313" key="2">
    <source>
        <dbReference type="Proteomes" id="UP000251075"/>
    </source>
</evidence>
<evidence type="ECO:0000313" key="1">
    <source>
        <dbReference type="EMBL" id="RAU20759.1"/>
    </source>
</evidence>
<dbReference type="EMBL" id="PGTO01000017">
    <property type="protein sequence ID" value="RAU20759.1"/>
    <property type="molecule type" value="Genomic_DNA"/>
</dbReference>
<name>A0A364NUJ5_9PROT</name>
<dbReference type="AlphaFoldDB" id="A0A364NUJ5"/>
<reference evidence="1 2" key="1">
    <citation type="submission" date="2017-11" db="EMBL/GenBank/DDBJ databases">
        <title>Draft genome sequence of magnetotactic bacterium Magnetospirillum kuznetsovii LBB-42.</title>
        <authorList>
            <person name="Grouzdev D.S."/>
            <person name="Rysina M.S."/>
            <person name="Baslerov R.V."/>
            <person name="Koziaeva V."/>
        </authorList>
    </citation>
    <scope>NUCLEOTIDE SEQUENCE [LARGE SCALE GENOMIC DNA]</scope>
    <source>
        <strain evidence="1 2">LBB-42</strain>
    </source>
</reference>
<comment type="caution">
    <text evidence="1">The sequence shown here is derived from an EMBL/GenBank/DDBJ whole genome shotgun (WGS) entry which is preliminary data.</text>
</comment>
<dbReference type="RefSeq" id="WP_112146766.1">
    <property type="nucleotide sequence ID" value="NZ_PGTO01000017.1"/>
</dbReference>
<protein>
    <submittedName>
        <fullName evidence="1">Uncharacterized protein</fullName>
    </submittedName>
</protein>
<dbReference type="Proteomes" id="UP000251075">
    <property type="component" value="Unassembled WGS sequence"/>
</dbReference>
<accession>A0A364NUJ5</accession>
<organism evidence="1 2">
    <name type="scientific">Paramagnetospirillum kuznetsovii</name>
    <dbReference type="NCBI Taxonomy" id="2053833"/>
    <lineage>
        <taxon>Bacteria</taxon>
        <taxon>Pseudomonadati</taxon>
        <taxon>Pseudomonadota</taxon>
        <taxon>Alphaproteobacteria</taxon>
        <taxon>Rhodospirillales</taxon>
        <taxon>Magnetospirillaceae</taxon>
        <taxon>Paramagnetospirillum</taxon>
    </lineage>
</organism>
<sequence>MRGGFAHLKVCEIVGVDFSKNRILFKIFESEWDRKKRRGNKSTSVYLGMVSNKGIDYRYLGNGHLMHSIDCHVAKGGNPFSTVNR</sequence>
<proteinExistence type="predicted"/>